<feature type="transmembrane region" description="Helical" evidence="1">
    <location>
        <begin position="17"/>
        <end position="35"/>
    </location>
</feature>
<comment type="caution">
    <text evidence="2">The sequence shown here is derived from an EMBL/GenBank/DDBJ whole genome shotgun (WGS) entry which is preliminary data.</text>
</comment>
<keyword evidence="3" id="KW-1185">Reference proteome</keyword>
<dbReference type="Proteomes" id="UP000709466">
    <property type="component" value="Unassembled WGS sequence"/>
</dbReference>
<accession>A0ABX0VT11</accession>
<keyword evidence="1" id="KW-0812">Transmembrane</keyword>
<proteinExistence type="predicted"/>
<evidence type="ECO:0008006" key="4">
    <source>
        <dbReference type="Google" id="ProtNLM"/>
    </source>
</evidence>
<evidence type="ECO:0000313" key="2">
    <source>
        <dbReference type="EMBL" id="NIY71093.1"/>
    </source>
</evidence>
<sequence length="157" mass="16925">MTDIPLATLSASAPRRAFGVAVLFALGLILILIPLRQPPGAIWYGLMVLFGIGAIVLGEALRRATAATLILTPTDLREDTGRVLAVLEDVSKVNRGSFAMKPSNGFTLEMKSHQQRIWAPGLWWSIGRRVGVGGVVPSPQARIMAEKIEELISAQQV</sequence>
<protein>
    <recommendedName>
        <fullName evidence="4">PH domain-containing protein</fullName>
    </recommendedName>
</protein>
<evidence type="ECO:0000313" key="3">
    <source>
        <dbReference type="Proteomes" id="UP000709466"/>
    </source>
</evidence>
<evidence type="ECO:0000256" key="1">
    <source>
        <dbReference type="SAM" id="Phobius"/>
    </source>
</evidence>
<name>A0ABX0VT11_9RHOB</name>
<keyword evidence="1" id="KW-1133">Transmembrane helix</keyword>
<reference evidence="2 3" key="1">
    <citation type="submission" date="2020-03" db="EMBL/GenBank/DDBJ databases">
        <title>Bacterial isolates of synthetic phycosphere.</title>
        <authorList>
            <person name="Fu H."/>
            <person name="Moran M.A."/>
        </authorList>
    </citation>
    <scope>NUCLEOTIDE SEQUENCE [LARGE SCALE GENOMIC DNA]</scope>
    <source>
        <strain evidence="2 3">HF1</strain>
    </source>
</reference>
<feature type="transmembrane region" description="Helical" evidence="1">
    <location>
        <begin position="41"/>
        <end position="61"/>
    </location>
</feature>
<keyword evidence="1" id="KW-0472">Membrane</keyword>
<dbReference type="RefSeq" id="WP_167635980.1">
    <property type="nucleotide sequence ID" value="NZ_JAATOP010000001.1"/>
</dbReference>
<gene>
    <name evidence="2" type="ORF">HCZ30_01435</name>
</gene>
<dbReference type="EMBL" id="JAATOP010000001">
    <property type="protein sequence ID" value="NIY71093.1"/>
    <property type="molecule type" value="Genomic_DNA"/>
</dbReference>
<organism evidence="2 3">
    <name type="scientific">Marivivens donghaensis</name>
    <dbReference type="NCBI Taxonomy" id="1699413"/>
    <lineage>
        <taxon>Bacteria</taxon>
        <taxon>Pseudomonadati</taxon>
        <taxon>Pseudomonadota</taxon>
        <taxon>Alphaproteobacteria</taxon>
        <taxon>Rhodobacterales</taxon>
        <taxon>Paracoccaceae</taxon>
        <taxon>Marivivens group</taxon>
        <taxon>Marivivens</taxon>
    </lineage>
</organism>